<dbReference type="InterPro" id="IPR001405">
    <property type="entry name" value="UPF0758"/>
</dbReference>
<dbReference type="PANTHER" id="PTHR30471">
    <property type="entry name" value="DNA REPAIR PROTEIN RADC"/>
    <property type="match status" value="1"/>
</dbReference>
<reference evidence="9 10" key="1">
    <citation type="submission" date="2018-02" db="EMBL/GenBank/DDBJ databases">
        <title>Comparative analysis of genomes of three Brevibacillus laterosporus strains producers of potent antimicrobials isolated from silage.</title>
        <authorList>
            <person name="Kojic M."/>
            <person name="Miljkovic M."/>
            <person name="Studholme D."/>
            <person name="Filipic B."/>
        </authorList>
    </citation>
    <scope>NUCLEOTIDE SEQUENCE [LARGE SCALE GENOMIC DNA]</scope>
    <source>
        <strain evidence="9 10">BGSP11</strain>
    </source>
</reference>
<keyword evidence="6" id="KW-0482">Metalloprotease</keyword>
<dbReference type="Gene3D" id="3.40.140.10">
    <property type="entry name" value="Cytidine Deaminase, domain 2"/>
    <property type="match status" value="1"/>
</dbReference>
<dbReference type="NCBIfam" id="TIGR00608">
    <property type="entry name" value="radc"/>
    <property type="match status" value="1"/>
</dbReference>
<keyword evidence="4" id="KW-0378">Hydrolase</keyword>
<dbReference type="PROSITE" id="PS50249">
    <property type="entry name" value="MPN"/>
    <property type="match status" value="1"/>
</dbReference>
<evidence type="ECO:0000313" key="10">
    <source>
        <dbReference type="Proteomes" id="UP000239759"/>
    </source>
</evidence>
<dbReference type="Pfam" id="PF04002">
    <property type="entry name" value="RadC"/>
    <property type="match status" value="1"/>
</dbReference>
<keyword evidence="2" id="KW-0645">Protease</keyword>
<feature type="domain" description="MPN" evidence="8">
    <location>
        <begin position="102"/>
        <end position="224"/>
    </location>
</feature>
<evidence type="ECO:0000256" key="3">
    <source>
        <dbReference type="ARBA" id="ARBA00022723"/>
    </source>
</evidence>
<proteinExistence type="inferred from homology"/>
<name>A0AAP8QF80_BRELA</name>
<dbReference type="GO" id="GO:0046872">
    <property type="term" value="F:metal ion binding"/>
    <property type="evidence" value="ECO:0007669"/>
    <property type="project" value="UniProtKB-KW"/>
</dbReference>
<dbReference type="EMBL" id="PRKQ01000005">
    <property type="protein sequence ID" value="PPB08831.1"/>
    <property type="molecule type" value="Genomic_DNA"/>
</dbReference>
<dbReference type="Proteomes" id="UP000239759">
    <property type="component" value="Unassembled WGS sequence"/>
</dbReference>
<keyword evidence="3" id="KW-0479">Metal-binding</keyword>
<organism evidence="9 10">
    <name type="scientific">Brevibacillus laterosporus</name>
    <name type="common">Bacillus laterosporus</name>
    <dbReference type="NCBI Taxonomy" id="1465"/>
    <lineage>
        <taxon>Bacteria</taxon>
        <taxon>Bacillati</taxon>
        <taxon>Bacillota</taxon>
        <taxon>Bacilli</taxon>
        <taxon>Bacillales</taxon>
        <taxon>Paenibacillaceae</taxon>
        <taxon>Brevibacillus</taxon>
    </lineage>
</organism>
<evidence type="ECO:0000256" key="5">
    <source>
        <dbReference type="ARBA" id="ARBA00022833"/>
    </source>
</evidence>
<comment type="caution">
    <text evidence="9">The sequence shown here is derived from an EMBL/GenBank/DDBJ whole genome shotgun (WGS) entry which is preliminary data.</text>
</comment>
<dbReference type="InterPro" id="IPR025657">
    <property type="entry name" value="RadC_JAB"/>
</dbReference>
<dbReference type="InterPro" id="IPR037518">
    <property type="entry name" value="MPN"/>
</dbReference>
<dbReference type="GO" id="GO:0006508">
    <property type="term" value="P:proteolysis"/>
    <property type="evidence" value="ECO:0007669"/>
    <property type="project" value="UniProtKB-KW"/>
</dbReference>
<dbReference type="PANTHER" id="PTHR30471:SF3">
    <property type="entry name" value="UPF0758 PROTEIN YEES-RELATED"/>
    <property type="match status" value="1"/>
</dbReference>
<evidence type="ECO:0000256" key="2">
    <source>
        <dbReference type="ARBA" id="ARBA00022670"/>
    </source>
</evidence>
<evidence type="ECO:0000256" key="4">
    <source>
        <dbReference type="ARBA" id="ARBA00022801"/>
    </source>
</evidence>
<evidence type="ECO:0000259" key="8">
    <source>
        <dbReference type="PROSITE" id="PS50249"/>
    </source>
</evidence>
<accession>A0AAP8QF80</accession>
<sequence length="235" mass="26608">MESIQESTTDLSMKVISSTKQIYKRIEKGETDTITLLIGLLGKSIKEKTIAQLHYLGLNKLSQMSLIELKQIEGLGEVGAMKLYTCFQLNESINTKRIVGELINHPKKIADNMMNYLINLEQEQMVVLCLDTRLQVISQHVVSIGSINYICLQNKDVFKHAIRNNADGIILVHNHVSGNSEPSNEDIRFTKSAIKMGEFIGISVWDHVIIGNQEYYSFRENVPGIFYAYKGWVPS</sequence>
<gene>
    <name evidence="9" type="ORF">C4A77_05965</name>
</gene>
<evidence type="ECO:0000256" key="1">
    <source>
        <dbReference type="ARBA" id="ARBA00010243"/>
    </source>
</evidence>
<protein>
    <recommendedName>
        <fullName evidence="8">MPN domain-containing protein</fullName>
    </recommendedName>
</protein>
<evidence type="ECO:0000313" key="9">
    <source>
        <dbReference type="EMBL" id="PPB08831.1"/>
    </source>
</evidence>
<dbReference type="AlphaFoldDB" id="A0AAP8QF80"/>
<dbReference type="RefSeq" id="WP_104031130.1">
    <property type="nucleotide sequence ID" value="NZ_PRKQ01000005.1"/>
</dbReference>
<dbReference type="GO" id="GO:0008237">
    <property type="term" value="F:metallopeptidase activity"/>
    <property type="evidence" value="ECO:0007669"/>
    <property type="project" value="UniProtKB-KW"/>
</dbReference>
<keyword evidence="5" id="KW-0862">Zinc</keyword>
<dbReference type="CDD" id="cd08071">
    <property type="entry name" value="MPN_DUF2466"/>
    <property type="match status" value="1"/>
</dbReference>
<evidence type="ECO:0000256" key="7">
    <source>
        <dbReference type="RuleBase" id="RU003797"/>
    </source>
</evidence>
<evidence type="ECO:0000256" key="6">
    <source>
        <dbReference type="ARBA" id="ARBA00023049"/>
    </source>
</evidence>
<comment type="similarity">
    <text evidence="1 7">Belongs to the UPF0758 family.</text>
</comment>